<dbReference type="FunFam" id="1.10.10.60:FF:000021">
    <property type="entry name" value="CDC5 cell division cycle 5-like"/>
    <property type="match status" value="1"/>
</dbReference>
<feature type="domain" description="Myb-like" evidence="12">
    <location>
        <begin position="55"/>
        <end position="104"/>
    </location>
</feature>
<evidence type="ECO:0000256" key="4">
    <source>
        <dbReference type="ARBA" id="ARBA00022737"/>
    </source>
</evidence>
<dbReference type="FunCoup" id="A0A0C3FMC9">
    <property type="interactions" value="726"/>
</dbReference>
<feature type="compositionally biased region" description="Basic and acidic residues" evidence="11">
    <location>
        <begin position="130"/>
        <end position="153"/>
    </location>
</feature>
<evidence type="ECO:0000313" key="14">
    <source>
        <dbReference type="EMBL" id="KIM80929.1"/>
    </source>
</evidence>
<keyword evidence="3" id="KW-0747">Spliceosome</keyword>
<dbReference type="InterPro" id="IPR017930">
    <property type="entry name" value="Myb_dom"/>
</dbReference>
<feature type="region of interest" description="Disordered" evidence="11">
    <location>
        <begin position="112"/>
        <end position="160"/>
    </location>
</feature>
<evidence type="ECO:0000313" key="15">
    <source>
        <dbReference type="Proteomes" id="UP000054166"/>
    </source>
</evidence>
<keyword evidence="5" id="KW-0238">DNA-binding</keyword>
<reference evidence="14 15" key="1">
    <citation type="submission" date="2014-04" db="EMBL/GenBank/DDBJ databases">
        <authorList>
            <consortium name="DOE Joint Genome Institute"/>
            <person name="Kuo A."/>
            <person name="Tarkka M."/>
            <person name="Buscot F."/>
            <person name="Kohler A."/>
            <person name="Nagy L.G."/>
            <person name="Floudas D."/>
            <person name="Copeland A."/>
            <person name="Barry K.W."/>
            <person name="Cichocki N."/>
            <person name="Veneault-Fourrey C."/>
            <person name="LaButti K."/>
            <person name="Lindquist E.A."/>
            <person name="Lipzen A."/>
            <person name="Lundell T."/>
            <person name="Morin E."/>
            <person name="Murat C."/>
            <person name="Sun H."/>
            <person name="Tunlid A."/>
            <person name="Henrissat B."/>
            <person name="Grigoriev I.V."/>
            <person name="Hibbett D.S."/>
            <person name="Martin F."/>
            <person name="Nordberg H.P."/>
            <person name="Cantor M.N."/>
            <person name="Hua S.X."/>
        </authorList>
    </citation>
    <scope>NUCLEOTIDE SEQUENCE [LARGE SCALE GENOMIC DNA]</scope>
    <source>
        <strain evidence="14 15">F 1598</strain>
    </source>
</reference>
<feature type="coiled-coil region" evidence="10">
    <location>
        <begin position="788"/>
        <end position="829"/>
    </location>
</feature>
<keyword evidence="2" id="KW-0507">mRNA processing</keyword>
<dbReference type="AlphaFoldDB" id="A0A0C3FMC9"/>
<accession>A0A0C3FMC9</accession>
<dbReference type="Pfam" id="PF13921">
    <property type="entry name" value="Myb_DNA-bind_6"/>
    <property type="match status" value="1"/>
</dbReference>
<dbReference type="InterPro" id="IPR009057">
    <property type="entry name" value="Homeodomain-like_sf"/>
</dbReference>
<dbReference type="HOGENOM" id="CLU_009082_0_0_1"/>
<evidence type="ECO:0000259" key="12">
    <source>
        <dbReference type="PROSITE" id="PS50090"/>
    </source>
</evidence>
<dbReference type="OrthoDB" id="1410009at2759"/>
<dbReference type="PROSITE" id="PS51294">
    <property type="entry name" value="HTH_MYB"/>
    <property type="match status" value="2"/>
</dbReference>
<dbReference type="InterPro" id="IPR001005">
    <property type="entry name" value="SANT/Myb"/>
</dbReference>
<dbReference type="PANTHER" id="PTHR45885">
    <property type="entry name" value="CELL DIVISION CYCLE 5-LIKE PROTEIN"/>
    <property type="match status" value="1"/>
</dbReference>
<feature type="region of interest" description="Disordered" evidence="11">
    <location>
        <begin position="462"/>
        <end position="481"/>
    </location>
</feature>
<dbReference type="GO" id="GO:0000398">
    <property type="term" value="P:mRNA splicing, via spliceosome"/>
    <property type="evidence" value="ECO:0007669"/>
    <property type="project" value="InterPro"/>
</dbReference>
<evidence type="ECO:0000256" key="10">
    <source>
        <dbReference type="SAM" id="Coils"/>
    </source>
</evidence>
<dbReference type="InterPro" id="IPR021786">
    <property type="entry name" value="Cdc5p/Cef1_C"/>
</dbReference>
<dbReference type="SMART" id="SM00717">
    <property type="entry name" value="SANT"/>
    <property type="match status" value="2"/>
</dbReference>
<evidence type="ECO:0000256" key="5">
    <source>
        <dbReference type="ARBA" id="ARBA00023125"/>
    </source>
</evidence>
<evidence type="ECO:0000256" key="7">
    <source>
        <dbReference type="ARBA" id="ARBA00023242"/>
    </source>
</evidence>
<keyword evidence="4" id="KW-0677">Repeat</keyword>
<feature type="region of interest" description="Disordered" evidence="11">
    <location>
        <begin position="431"/>
        <end position="454"/>
    </location>
</feature>
<dbReference type="InterPro" id="IPR047240">
    <property type="entry name" value="SANT_CDC5L_II"/>
</dbReference>
<dbReference type="PANTHER" id="PTHR45885:SF1">
    <property type="entry name" value="CELL DIVISION CYCLE 5-LIKE PROTEIN"/>
    <property type="match status" value="1"/>
</dbReference>
<feature type="domain" description="HTH myb-type" evidence="13">
    <location>
        <begin position="59"/>
        <end position="108"/>
    </location>
</feature>
<dbReference type="Proteomes" id="UP000054166">
    <property type="component" value="Unassembled WGS sequence"/>
</dbReference>
<dbReference type="EMBL" id="KN833002">
    <property type="protein sequence ID" value="KIM80929.1"/>
    <property type="molecule type" value="Genomic_DNA"/>
</dbReference>
<evidence type="ECO:0000256" key="8">
    <source>
        <dbReference type="ARBA" id="ARBA00034837"/>
    </source>
</evidence>
<reference evidence="15" key="2">
    <citation type="submission" date="2015-01" db="EMBL/GenBank/DDBJ databases">
        <title>Evolutionary Origins and Diversification of the Mycorrhizal Mutualists.</title>
        <authorList>
            <consortium name="DOE Joint Genome Institute"/>
            <consortium name="Mycorrhizal Genomics Consortium"/>
            <person name="Kohler A."/>
            <person name="Kuo A."/>
            <person name="Nagy L.G."/>
            <person name="Floudas D."/>
            <person name="Copeland A."/>
            <person name="Barry K.W."/>
            <person name="Cichocki N."/>
            <person name="Veneault-Fourrey C."/>
            <person name="LaButti K."/>
            <person name="Lindquist E.A."/>
            <person name="Lipzen A."/>
            <person name="Lundell T."/>
            <person name="Morin E."/>
            <person name="Murat C."/>
            <person name="Riley R."/>
            <person name="Ohm R."/>
            <person name="Sun H."/>
            <person name="Tunlid A."/>
            <person name="Henrissat B."/>
            <person name="Grigoriev I.V."/>
            <person name="Hibbett D.S."/>
            <person name="Martin F."/>
        </authorList>
    </citation>
    <scope>NUCLEOTIDE SEQUENCE [LARGE SCALE GENOMIC DNA]</scope>
    <source>
        <strain evidence="15">F 1598</strain>
    </source>
</reference>
<evidence type="ECO:0000256" key="3">
    <source>
        <dbReference type="ARBA" id="ARBA00022728"/>
    </source>
</evidence>
<dbReference type="Pfam" id="PF11831">
    <property type="entry name" value="Myb_Cef"/>
    <property type="match status" value="1"/>
</dbReference>
<dbReference type="InParanoid" id="A0A0C3FMC9"/>
<dbReference type="InterPro" id="IPR047242">
    <property type="entry name" value="CDC5L/Cef1"/>
</dbReference>
<evidence type="ECO:0000256" key="9">
    <source>
        <dbReference type="ARBA" id="ARBA00069095"/>
    </source>
</evidence>
<feature type="compositionally biased region" description="Low complexity" evidence="11">
    <location>
        <begin position="115"/>
        <end position="125"/>
    </location>
</feature>
<feature type="region of interest" description="Disordered" evidence="11">
    <location>
        <begin position="515"/>
        <end position="550"/>
    </location>
</feature>
<keyword evidence="6" id="KW-0508">mRNA splicing</keyword>
<keyword evidence="15" id="KW-1185">Reference proteome</keyword>
<protein>
    <recommendedName>
        <fullName evidence="8">Pre-mRNA-splicing factor CEF1</fullName>
    </recommendedName>
    <alternativeName>
        <fullName evidence="9">Pre-mRNA-splicing factor cef1</fullName>
    </alternativeName>
</protein>
<dbReference type="STRING" id="765440.A0A0C3FMC9"/>
<feature type="compositionally biased region" description="Basic and acidic residues" evidence="11">
    <location>
        <begin position="540"/>
        <end position="550"/>
    </location>
</feature>
<name>A0A0C3FMC9_PILCF</name>
<feature type="region of interest" description="Disordered" evidence="11">
    <location>
        <begin position="242"/>
        <end position="297"/>
    </location>
</feature>
<organism evidence="14 15">
    <name type="scientific">Piloderma croceum (strain F 1598)</name>
    <dbReference type="NCBI Taxonomy" id="765440"/>
    <lineage>
        <taxon>Eukaryota</taxon>
        <taxon>Fungi</taxon>
        <taxon>Dikarya</taxon>
        <taxon>Basidiomycota</taxon>
        <taxon>Agaricomycotina</taxon>
        <taxon>Agaricomycetes</taxon>
        <taxon>Agaricomycetidae</taxon>
        <taxon>Atheliales</taxon>
        <taxon>Atheliaceae</taxon>
        <taxon>Piloderma</taxon>
    </lineage>
</organism>
<evidence type="ECO:0000256" key="1">
    <source>
        <dbReference type="ARBA" id="ARBA00010506"/>
    </source>
</evidence>
<proteinExistence type="inferred from homology"/>
<dbReference type="Gene3D" id="1.10.10.60">
    <property type="entry name" value="Homeodomain-like"/>
    <property type="match status" value="2"/>
</dbReference>
<sequence>MVRIIIKGGVWKNTEDEVLKAAIAKYGKNQWARISSLLVRKTPKQCKARWYEWLDPSIKKTEWSKTEDEKLLHLAKLMPTQWRTIAPIVGRTATQCLERYQKLLDEAEAKENEELGLAGPEGAEGMPSADDVRRLRPGEIDPDPETKPARPDPIDMDEDEKEMLSEARARLANTQGKKAKRKARERQLEEARRLAVLQKKRELKAAGIIMRHKTKKKGMDYNTDIPFEKKAAAGFYDTAEEQARITSAPVGQSLRRLDNKRKPEEEEAERKKRQRKAAAGKEASEGSGHQTKFVAARDAQIQKLKEAESIGRRRKLILPGAQVGEAELEDIVKIGQASESAKGLVAGGSEASGRLLSDYEGLENARMARTPRTAPQHDNVLSEARNLRNMSMAQTPLLGDENTPLHVGPAGGTGFEGATPRHQVAFTPNPLATPMHSGASDVSATPRTDGKSVISATPLRTPMRDNLSINPSDGYSMVGDTPREQRLRNDSAKRALRAGFMSLPKPENNFELLVPEEEEEEGEEGEQVNGFVLSEEDAAERDARLKKKQEEEQRKMLARRSQAVQLGLPRPANVDVERLLQDLSIDEEETSAPGEAQPLIDVELAQLLQHDSIAYPVPGTSRPGGTISAYIIPSDEDVADAKAQIHLELAASLGFPNANDEQIREGLAALSKSEEFDETSSWAHIRQQLAFDATSKIWTDATKLSATQRVAGYIAQLEDSRDLMSKEANKASKSEKKLGVTLGGYQARSQALAKRITDAFEDLQKTKVDLESFSQLRINESAAGPRRVSALKEEVEKLERREKILQERYAELDSERMESEARVAALEERVMVEAEALNEAALAEIEGME</sequence>
<dbReference type="GO" id="GO:0000974">
    <property type="term" value="C:Prp19 complex"/>
    <property type="evidence" value="ECO:0007669"/>
    <property type="project" value="InterPro"/>
</dbReference>
<comment type="similarity">
    <text evidence="1">Belongs to the CEF1 family.</text>
</comment>
<evidence type="ECO:0000256" key="6">
    <source>
        <dbReference type="ARBA" id="ARBA00023187"/>
    </source>
</evidence>
<feature type="compositionally biased region" description="Basic and acidic residues" evidence="11">
    <location>
        <begin position="255"/>
        <end position="270"/>
    </location>
</feature>
<dbReference type="GO" id="GO:0003677">
    <property type="term" value="F:DNA binding"/>
    <property type="evidence" value="ECO:0007669"/>
    <property type="project" value="UniProtKB-KW"/>
</dbReference>
<evidence type="ECO:0000259" key="13">
    <source>
        <dbReference type="PROSITE" id="PS51294"/>
    </source>
</evidence>
<feature type="domain" description="HTH myb-type" evidence="13">
    <location>
        <begin position="3"/>
        <end position="58"/>
    </location>
</feature>
<dbReference type="CDD" id="cd11659">
    <property type="entry name" value="SANT_CDC5_II"/>
    <property type="match status" value="1"/>
</dbReference>
<feature type="domain" description="Myb-like" evidence="12">
    <location>
        <begin position="3"/>
        <end position="54"/>
    </location>
</feature>
<dbReference type="CDD" id="cd00167">
    <property type="entry name" value="SANT"/>
    <property type="match status" value="1"/>
</dbReference>
<keyword evidence="10" id="KW-0175">Coiled coil</keyword>
<dbReference type="SUPFAM" id="SSF46689">
    <property type="entry name" value="Homeodomain-like"/>
    <property type="match status" value="1"/>
</dbReference>
<dbReference type="PROSITE" id="PS50090">
    <property type="entry name" value="MYB_LIKE"/>
    <property type="match status" value="2"/>
</dbReference>
<dbReference type="GO" id="GO:0005681">
    <property type="term" value="C:spliceosomal complex"/>
    <property type="evidence" value="ECO:0007669"/>
    <property type="project" value="UniProtKB-KW"/>
</dbReference>
<feature type="compositionally biased region" description="Acidic residues" evidence="11">
    <location>
        <begin position="515"/>
        <end position="526"/>
    </location>
</feature>
<keyword evidence="7" id="KW-0539">Nucleus</keyword>
<evidence type="ECO:0000256" key="2">
    <source>
        <dbReference type="ARBA" id="ARBA00022664"/>
    </source>
</evidence>
<gene>
    <name evidence="14" type="ORF">PILCRDRAFT_9339</name>
</gene>
<evidence type="ECO:0000256" key="11">
    <source>
        <dbReference type="SAM" id="MobiDB-lite"/>
    </source>
</evidence>